<protein>
    <submittedName>
        <fullName evidence="1">Uncharacterized protein</fullName>
    </submittedName>
</protein>
<evidence type="ECO:0000313" key="2">
    <source>
        <dbReference type="EMBL" id="PQM40703.1"/>
    </source>
</evidence>
<dbReference type="STRING" id="2094558.A0A314UIT4"/>
<keyword evidence="3" id="KW-1185">Reference proteome</keyword>
<reference evidence="1 3" key="1">
    <citation type="submission" date="2018-02" db="EMBL/GenBank/DDBJ databases">
        <title>Draft genome of wild Prunus yedoensis var. nudiflora.</title>
        <authorList>
            <person name="Baek S."/>
            <person name="Kim J.-H."/>
            <person name="Choi K."/>
            <person name="Kim G.-B."/>
            <person name="Cho A."/>
            <person name="Jang H."/>
            <person name="Shin C.-H."/>
            <person name="Yu H.-J."/>
            <person name="Mun J.-H."/>
        </authorList>
    </citation>
    <scope>NUCLEOTIDE SEQUENCE [LARGE SCALE GENOMIC DNA]</scope>
    <source>
        <strain evidence="3">cv. Jeju island</strain>
        <tissue evidence="1">Leaf</tissue>
    </source>
</reference>
<name>A0A314UIT4_PRUYE</name>
<accession>A0A314UIT4</accession>
<dbReference type="EMBL" id="PJQY01003040">
    <property type="protein sequence ID" value="PQM40703.1"/>
    <property type="molecule type" value="Genomic_DNA"/>
</dbReference>
<proteinExistence type="predicted"/>
<dbReference type="AlphaFoldDB" id="A0A314UIT4"/>
<evidence type="ECO:0000313" key="3">
    <source>
        <dbReference type="Proteomes" id="UP000250321"/>
    </source>
</evidence>
<gene>
    <name evidence="2" type="ORF">Pyn_02804</name>
    <name evidence="1" type="ORF">Pyn_36364</name>
</gene>
<sequence>MSLDWPPMVRSARGLALSRTCNYDSGFFSKKQCSFPQGFSTHSVQINTTMDSERRYSWDCTDLPDPIRAHELADEYDSHWISEDEVEVQAFSG</sequence>
<evidence type="ECO:0000313" key="1">
    <source>
        <dbReference type="EMBL" id="PQM37290.1"/>
    </source>
</evidence>
<comment type="caution">
    <text evidence="1">The sequence shown here is derived from an EMBL/GenBank/DDBJ whole genome shotgun (WGS) entry which is preliminary data.</text>
</comment>
<dbReference type="EMBL" id="PJQY01003472">
    <property type="protein sequence ID" value="PQM37290.1"/>
    <property type="molecule type" value="Genomic_DNA"/>
</dbReference>
<organism evidence="1 3">
    <name type="scientific">Prunus yedoensis var. nudiflora</name>
    <dbReference type="NCBI Taxonomy" id="2094558"/>
    <lineage>
        <taxon>Eukaryota</taxon>
        <taxon>Viridiplantae</taxon>
        <taxon>Streptophyta</taxon>
        <taxon>Embryophyta</taxon>
        <taxon>Tracheophyta</taxon>
        <taxon>Spermatophyta</taxon>
        <taxon>Magnoliopsida</taxon>
        <taxon>eudicotyledons</taxon>
        <taxon>Gunneridae</taxon>
        <taxon>Pentapetalae</taxon>
        <taxon>rosids</taxon>
        <taxon>fabids</taxon>
        <taxon>Rosales</taxon>
        <taxon>Rosaceae</taxon>
        <taxon>Amygdaloideae</taxon>
        <taxon>Amygdaleae</taxon>
        <taxon>Prunus</taxon>
    </lineage>
</organism>
<dbReference type="Proteomes" id="UP000250321">
    <property type="component" value="Unassembled WGS sequence"/>
</dbReference>